<dbReference type="GO" id="GO:0005524">
    <property type="term" value="F:ATP binding"/>
    <property type="evidence" value="ECO:0007669"/>
    <property type="project" value="UniProtKB-UniRule"/>
</dbReference>
<gene>
    <name evidence="16" type="ORF">COV54_01570</name>
</gene>
<dbReference type="GO" id="GO:0009263">
    <property type="term" value="P:deoxyribonucleotide biosynthetic process"/>
    <property type="evidence" value="ECO:0007669"/>
    <property type="project" value="UniProtKB-KW"/>
</dbReference>
<dbReference type="Gene3D" id="3.20.70.20">
    <property type="match status" value="1"/>
</dbReference>
<evidence type="ECO:0000256" key="10">
    <source>
        <dbReference type="ARBA" id="ARBA00023285"/>
    </source>
</evidence>
<dbReference type="InterPro" id="IPR008926">
    <property type="entry name" value="RNR_R1-su_N"/>
</dbReference>
<dbReference type="InterPro" id="IPR005144">
    <property type="entry name" value="ATP-cone_dom"/>
</dbReference>
<evidence type="ECO:0000256" key="3">
    <source>
        <dbReference type="ARBA" id="ARBA00022628"/>
    </source>
</evidence>
<dbReference type="SUPFAM" id="SSF48168">
    <property type="entry name" value="R1 subunit of ribonucleotide reductase, N-terminal domain"/>
    <property type="match status" value="1"/>
</dbReference>
<comment type="caution">
    <text evidence="16">The sequence shown here is derived from an EMBL/GenBank/DDBJ whole genome shotgun (WGS) entry which is preliminary data.</text>
</comment>
<dbReference type="Pfam" id="PF00317">
    <property type="entry name" value="Ribonuc_red_lgN"/>
    <property type="match status" value="1"/>
</dbReference>
<dbReference type="Pfam" id="PF02867">
    <property type="entry name" value="Ribonuc_red_lgC"/>
    <property type="match status" value="1"/>
</dbReference>
<evidence type="ECO:0000256" key="5">
    <source>
        <dbReference type="ARBA" id="ARBA00022741"/>
    </source>
</evidence>
<evidence type="ECO:0000256" key="13">
    <source>
        <dbReference type="RuleBase" id="RU364064"/>
    </source>
</evidence>
<sequence>MVNLKVKKIRKREGYIVDFDQLRITNAILKALNEVHEESRETAEKLSNKAVSILNKRFEGKIPKVEEIQDIVVNVLKEEGFEEVAQAYLEHRLKRQQIREAKWWLLNREVKTKLSENALRVLESRYLRKDENGKLIETPQQLFQRVARNVAAAEKIYNPAISDDELFKVQEKFFRLIASLSFLPNSPTLMNAGNVLQQLSACFVLPVPDSMEGIFESIKQTALIHQSGGGTGYSFSRLRPEGDFVRSTQGVASGPISFMNVFNAATNTVKQGGKRRGAMMGILKVDHPDIVKFVTAKAEEGILSNFNISVALTDEFMEAVKKKGKYNLINPRNDQVVGEQDAKEIFDLIVHYAWLNGEPGIIFIDAINRNNPTPRLGRIESTNPCGEQPLLPYESCNLGSINFKKMLRQKRRKWEIDWEKLKQTIQDGTHFLDNVVDVNRYPIPEIEAMTEGNRKIGLGVMGWADMLARLEIPYNSKKALSLAEKVMKFIQEWAQKTSAAIAEKKGVFPNFKDSVYDEPSKPKLRNATTTTIAPTGTISIIAGVSFGIEPYYAISFVRKHILGGTTELLEVNPIFKEVAKGEGFYSEEIMRQVAEKGSLREVAGVPDKWKKIFVTAQDIFPEWHIKMQAAFQKYTDNAVSKTINFPYSATEEDVREAYLLAYELHCKGLTIYRIDSRQKQVLNIQGANKEKLEKISIAEEKKSEPEVELVEQEFPELPPSNCPSCHLN</sequence>
<dbReference type="NCBIfam" id="NF006417">
    <property type="entry name" value="PRK08665.1"/>
    <property type="match status" value="1"/>
</dbReference>
<dbReference type="Proteomes" id="UP000228867">
    <property type="component" value="Unassembled WGS sequence"/>
</dbReference>
<dbReference type="SUPFAM" id="SSF51998">
    <property type="entry name" value="PFL-like glycyl radical enzymes"/>
    <property type="match status" value="1"/>
</dbReference>
<accession>A0A2H0NEG6</accession>
<comment type="function">
    <text evidence="13">Catalyzes the reduction of ribonucleotides to deoxyribonucleotides. May function to provide a pool of deoxyribonucleotide precursors for DNA repair during oxygen limitation and/or for immediate growth after restoration of oxygen.</text>
</comment>
<dbReference type="GO" id="GO:0031419">
    <property type="term" value="F:cobalamin binding"/>
    <property type="evidence" value="ECO:0007669"/>
    <property type="project" value="UniProtKB-KW"/>
</dbReference>
<dbReference type="InterPro" id="IPR013509">
    <property type="entry name" value="RNR_lsu_N"/>
</dbReference>
<evidence type="ECO:0000259" key="15">
    <source>
        <dbReference type="PROSITE" id="PS51161"/>
    </source>
</evidence>
<evidence type="ECO:0000313" key="17">
    <source>
        <dbReference type="Proteomes" id="UP000228867"/>
    </source>
</evidence>
<dbReference type="GO" id="GO:0071897">
    <property type="term" value="P:DNA biosynthetic process"/>
    <property type="evidence" value="ECO:0007669"/>
    <property type="project" value="UniProtKB-KW"/>
</dbReference>
<reference evidence="16 17" key="1">
    <citation type="submission" date="2017-09" db="EMBL/GenBank/DDBJ databases">
        <title>Depth-based differentiation of microbial function through sediment-hosted aquifers and enrichment of novel symbionts in the deep terrestrial subsurface.</title>
        <authorList>
            <person name="Probst A.J."/>
            <person name="Ladd B."/>
            <person name="Jarett J.K."/>
            <person name="Geller-Mcgrath D.E."/>
            <person name="Sieber C.M."/>
            <person name="Emerson J.B."/>
            <person name="Anantharaman K."/>
            <person name="Thomas B.C."/>
            <person name="Malmstrom R."/>
            <person name="Stieglmeier M."/>
            <person name="Klingl A."/>
            <person name="Woyke T."/>
            <person name="Ryan C.M."/>
            <person name="Banfield J.F."/>
        </authorList>
    </citation>
    <scope>NUCLEOTIDE SEQUENCE [LARGE SCALE GENOMIC DNA]</scope>
    <source>
        <strain evidence="16">CG11_big_fil_rev_8_21_14_0_20_38_23</strain>
    </source>
</reference>
<evidence type="ECO:0000256" key="12">
    <source>
        <dbReference type="PROSITE-ProRule" id="PRU00492"/>
    </source>
</evidence>
<organism evidence="16 17">
    <name type="scientific">Candidatus Jorgensenbacteria bacterium CG11_big_fil_rev_8_21_14_0_20_38_23</name>
    <dbReference type="NCBI Taxonomy" id="1974594"/>
    <lineage>
        <taxon>Bacteria</taxon>
        <taxon>Candidatus Joergenseniibacteriota</taxon>
    </lineage>
</organism>
<evidence type="ECO:0000256" key="1">
    <source>
        <dbReference type="ARBA" id="ARBA00001922"/>
    </source>
</evidence>
<keyword evidence="4 13" id="KW-0237">DNA synthesis</keyword>
<keyword evidence="9" id="KW-1015">Disulfide bond</keyword>
<comment type="cofactor">
    <cofactor evidence="1 13">
        <name>adenosylcob(III)alamin</name>
        <dbReference type="ChEBI" id="CHEBI:18408"/>
    </cofactor>
</comment>
<comment type="similarity">
    <text evidence="2 13">Belongs to the ribonucleoside diphosphate reductase class-2 family.</text>
</comment>
<feature type="region of interest" description="Disordered" evidence="14">
    <location>
        <begin position="703"/>
        <end position="728"/>
    </location>
</feature>
<keyword evidence="6 12" id="KW-0067">ATP-binding</keyword>
<dbReference type="InterPro" id="IPR000788">
    <property type="entry name" value="RNR_lg_C"/>
</dbReference>
<dbReference type="AlphaFoldDB" id="A0A2H0NEG6"/>
<dbReference type="NCBIfam" id="TIGR02504">
    <property type="entry name" value="NrdJ_Z"/>
    <property type="match status" value="1"/>
</dbReference>
<keyword evidence="3 13" id="KW-0846">Cobalamin</keyword>
<evidence type="ECO:0000256" key="6">
    <source>
        <dbReference type="ARBA" id="ARBA00022840"/>
    </source>
</evidence>
<dbReference type="FunFam" id="3.20.70.20:FF:000018">
    <property type="entry name" value="Vitamin B12-dependent ribonucleotide reductase"/>
    <property type="match status" value="1"/>
</dbReference>
<evidence type="ECO:0000256" key="11">
    <source>
        <dbReference type="ARBA" id="ARBA00047754"/>
    </source>
</evidence>
<dbReference type="InterPro" id="IPR013344">
    <property type="entry name" value="RNR_NrdJ/NrdZ"/>
</dbReference>
<dbReference type="UniPathway" id="UPA00326"/>
<feature type="domain" description="ATP-cone" evidence="15">
    <location>
        <begin position="7"/>
        <end position="99"/>
    </location>
</feature>
<comment type="catalytic activity">
    <reaction evidence="11 13">
        <text>a 2'-deoxyribonucleoside 5'-diphosphate + [thioredoxin]-disulfide + H2O = a ribonucleoside 5'-diphosphate + [thioredoxin]-dithiol</text>
        <dbReference type="Rhea" id="RHEA:23252"/>
        <dbReference type="Rhea" id="RHEA-COMP:10698"/>
        <dbReference type="Rhea" id="RHEA-COMP:10700"/>
        <dbReference type="ChEBI" id="CHEBI:15377"/>
        <dbReference type="ChEBI" id="CHEBI:29950"/>
        <dbReference type="ChEBI" id="CHEBI:50058"/>
        <dbReference type="ChEBI" id="CHEBI:57930"/>
        <dbReference type="ChEBI" id="CHEBI:73316"/>
        <dbReference type="EC" id="1.17.4.1"/>
    </reaction>
</comment>
<dbReference type="PROSITE" id="PS51161">
    <property type="entry name" value="ATP_CONE"/>
    <property type="match status" value="1"/>
</dbReference>
<dbReference type="Pfam" id="PF03477">
    <property type="entry name" value="ATP-cone"/>
    <property type="match status" value="1"/>
</dbReference>
<evidence type="ECO:0000256" key="2">
    <source>
        <dbReference type="ARBA" id="ARBA00007405"/>
    </source>
</evidence>
<keyword evidence="8" id="KW-0215">Deoxyribonucleotide synthesis</keyword>
<evidence type="ECO:0000313" key="16">
    <source>
        <dbReference type="EMBL" id="PIR07278.1"/>
    </source>
</evidence>
<keyword evidence="10 13" id="KW-0170">Cobalt</keyword>
<dbReference type="GO" id="GO:0004748">
    <property type="term" value="F:ribonucleoside-diphosphate reductase activity, thioredoxin disulfide as acceptor"/>
    <property type="evidence" value="ECO:0007669"/>
    <property type="project" value="UniProtKB-EC"/>
</dbReference>
<dbReference type="PANTHER" id="PTHR43371:SF1">
    <property type="entry name" value="RIBONUCLEOSIDE-DIPHOSPHATE REDUCTASE"/>
    <property type="match status" value="1"/>
</dbReference>
<evidence type="ECO:0000256" key="7">
    <source>
        <dbReference type="ARBA" id="ARBA00023002"/>
    </source>
</evidence>
<keyword evidence="5 12" id="KW-0547">Nucleotide-binding</keyword>
<evidence type="ECO:0000256" key="14">
    <source>
        <dbReference type="SAM" id="MobiDB-lite"/>
    </source>
</evidence>
<name>A0A2H0NEG6_9BACT</name>
<evidence type="ECO:0000256" key="4">
    <source>
        <dbReference type="ARBA" id="ARBA00022634"/>
    </source>
</evidence>
<dbReference type="EC" id="1.17.4.1" evidence="13"/>
<dbReference type="InterPro" id="IPR050862">
    <property type="entry name" value="RdRp_reductase_class-2"/>
</dbReference>
<dbReference type="EMBL" id="PCWR01000037">
    <property type="protein sequence ID" value="PIR07278.1"/>
    <property type="molecule type" value="Genomic_DNA"/>
</dbReference>
<dbReference type="PANTHER" id="PTHR43371">
    <property type="entry name" value="VITAMIN B12-DEPENDENT RIBONUCLEOTIDE REDUCTASE"/>
    <property type="match status" value="1"/>
</dbReference>
<dbReference type="CDD" id="cd02888">
    <property type="entry name" value="RNR_II_dimer"/>
    <property type="match status" value="1"/>
</dbReference>
<evidence type="ECO:0000256" key="9">
    <source>
        <dbReference type="ARBA" id="ARBA00023157"/>
    </source>
</evidence>
<dbReference type="PRINTS" id="PR01183">
    <property type="entry name" value="RIBORDTASEM1"/>
</dbReference>
<proteinExistence type="inferred from homology"/>
<evidence type="ECO:0000256" key="8">
    <source>
        <dbReference type="ARBA" id="ARBA00023116"/>
    </source>
</evidence>
<protein>
    <recommendedName>
        <fullName evidence="13">Vitamin B12-dependent ribonucleotide reductase</fullName>
        <ecNumber evidence="13">1.17.4.1</ecNumber>
    </recommendedName>
</protein>
<keyword evidence="7 13" id="KW-0560">Oxidoreductase</keyword>